<evidence type="ECO:0000256" key="2">
    <source>
        <dbReference type="ARBA" id="ARBA00012261"/>
    </source>
</evidence>
<dbReference type="Gene3D" id="3.40.50.12230">
    <property type="match status" value="1"/>
</dbReference>
<accession>A0ABY7U9V9</accession>
<dbReference type="InterPro" id="IPR005794">
    <property type="entry name" value="Fmt"/>
</dbReference>
<dbReference type="PANTHER" id="PTHR11138:SF5">
    <property type="entry name" value="METHIONYL-TRNA FORMYLTRANSFERASE, MITOCHONDRIAL"/>
    <property type="match status" value="1"/>
</dbReference>
<dbReference type="Pfam" id="PF02911">
    <property type="entry name" value="Formyl_trans_C"/>
    <property type="match status" value="1"/>
</dbReference>
<proteinExistence type="inferred from homology"/>
<comment type="function">
    <text evidence="5">Attaches a formyl group to the free amino group of methionyl-tRNA(fMet). The formyl group appears to play a dual role in the initiator identity of N-formylmethionyl-tRNA by promoting its recognition by IF2 and preventing the misappropriation of this tRNA by the elongation apparatus.</text>
</comment>
<dbReference type="InterPro" id="IPR044135">
    <property type="entry name" value="Met-tRNA-FMT_C"/>
</dbReference>
<dbReference type="InterPro" id="IPR005793">
    <property type="entry name" value="Formyl_trans_C"/>
</dbReference>
<organism evidence="8 9">
    <name type="scientific">Corynebacterium massiliense DSM 45435</name>
    <dbReference type="NCBI Taxonomy" id="1121364"/>
    <lineage>
        <taxon>Bacteria</taxon>
        <taxon>Bacillati</taxon>
        <taxon>Actinomycetota</taxon>
        <taxon>Actinomycetes</taxon>
        <taxon>Mycobacteriales</taxon>
        <taxon>Corynebacteriaceae</taxon>
        <taxon>Corynebacterium</taxon>
    </lineage>
</organism>
<dbReference type="InterPro" id="IPR036477">
    <property type="entry name" value="Formyl_transf_N_sf"/>
</dbReference>
<evidence type="ECO:0000256" key="4">
    <source>
        <dbReference type="ARBA" id="ARBA00022917"/>
    </source>
</evidence>
<dbReference type="CDD" id="cd08646">
    <property type="entry name" value="FMT_core_Met-tRNA-FMT_N"/>
    <property type="match status" value="1"/>
</dbReference>
<dbReference type="Pfam" id="PF00551">
    <property type="entry name" value="Formyl_trans_N"/>
    <property type="match status" value="1"/>
</dbReference>
<comment type="similarity">
    <text evidence="1 5">Belongs to the Fmt family.</text>
</comment>
<feature type="binding site" evidence="5">
    <location>
        <begin position="114"/>
        <end position="117"/>
    </location>
    <ligand>
        <name>(6S)-5,6,7,8-tetrahydrofolate</name>
        <dbReference type="ChEBI" id="CHEBI:57453"/>
    </ligand>
</feature>
<dbReference type="Proteomes" id="UP001220064">
    <property type="component" value="Chromosome"/>
</dbReference>
<keyword evidence="4 5" id="KW-0648">Protein biosynthesis</keyword>
<evidence type="ECO:0000256" key="1">
    <source>
        <dbReference type="ARBA" id="ARBA00010699"/>
    </source>
</evidence>
<keyword evidence="9" id="KW-1185">Reference proteome</keyword>
<evidence type="ECO:0000313" key="9">
    <source>
        <dbReference type="Proteomes" id="UP001220064"/>
    </source>
</evidence>
<evidence type="ECO:0000259" key="6">
    <source>
        <dbReference type="Pfam" id="PF00551"/>
    </source>
</evidence>
<dbReference type="SUPFAM" id="SSF50486">
    <property type="entry name" value="FMT C-terminal domain-like"/>
    <property type="match status" value="1"/>
</dbReference>
<dbReference type="InterPro" id="IPR002376">
    <property type="entry name" value="Formyl_transf_N"/>
</dbReference>
<dbReference type="InterPro" id="IPR041711">
    <property type="entry name" value="Met-tRNA-FMT_N"/>
</dbReference>
<dbReference type="HAMAP" id="MF_00182">
    <property type="entry name" value="Formyl_trans"/>
    <property type="match status" value="1"/>
</dbReference>
<dbReference type="CDD" id="cd08704">
    <property type="entry name" value="Met_tRNA_FMT_C"/>
    <property type="match status" value="1"/>
</dbReference>
<comment type="catalytic activity">
    <reaction evidence="5">
        <text>L-methionyl-tRNA(fMet) + (6R)-10-formyltetrahydrofolate = N-formyl-L-methionyl-tRNA(fMet) + (6S)-5,6,7,8-tetrahydrofolate + H(+)</text>
        <dbReference type="Rhea" id="RHEA:24380"/>
        <dbReference type="Rhea" id="RHEA-COMP:9952"/>
        <dbReference type="Rhea" id="RHEA-COMP:9953"/>
        <dbReference type="ChEBI" id="CHEBI:15378"/>
        <dbReference type="ChEBI" id="CHEBI:57453"/>
        <dbReference type="ChEBI" id="CHEBI:78530"/>
        <dbReference type="ChEBI" id="CHEBI:78844"/>
        <dbReference type="ChEBI" id="CHEBI:195366"/>
        <dbReference type="EC" id="2.1.2.9"/>
    </reaction>
</comment>
<evidence type="ECO:0000256" key="5">
    <source>
        <dbReference type="HAMAP-Rule" id="MF_00182"/>
    </source>
</evidence>
<dbReference type="PANTHER" id="PTHR11138">
    <property type="entry name" value="METHIONYL-TRNA FORMYLTRANSFERASE"/>
    <property type="match status" value="1"/>
</dbReference>
<evidence type="ECO:0000256" key="3">
    <source>
        <dbReference type="ARBA" id="ARBA00022679"/>
    </source>
</evidence>
<dbReference type="EMBL" id="CP063189">
    <property type="protein sequence ID" value="WCZ32577.1"/>
    <property type="molecule type" value="Genomic_DNA"/>
</dbReference>
<name>A0ABY7U9V9_9CORY</name>
<dbReference type="NCBIfam" id="TIGR00460">
    <property type="entry name" value="fmt"/>
    <property type="match status" value="1"/>
</dbReference>
<feature type="domain" description="Formyl transferase N-terminal" evidence="6">
    <location>
        <begin position="2"/>
        <end position="184"/>
    </location>
</feature>
<dbReference type="InterPro" id="IPR011034">
    <property type="entry name" value="Formyl_transferase-like_C_sf"/>
</dbReference>
<reference evidence="8 9" key="1">
    <citation type="submission" date="2020-10" db="EMBL/GenBank/DDBJ databases">
        <title>Complete genome sequence of Corynebacterium massiliense DSM 45435, type strain of Corynebacterium massiliense.</title>
        <authorList>
            <person name="Busche T."/>
            <person name="Kalinowski J."/>
            <person name="Ruckert C."/>
        </authorList>
    </citation>
    <scope>NUCLEOTIDE SEQUENCE [LARGE SCALE GENOMIC DNA]</scope>
    <source>
        <strain evidence="8 9">DSM 45435</strain>
    </source>
</reference>
<keyword evidence="3 5" id="KW-0808">Transferase</keyword>
<feature type="domain" description="Formyl transferase C-terminal" evidence="7">
    <location>
        <begin position="208"/>
        <end position="315"/>
    </location>
</feature>
<gene>
    <name evidence="5 8" type="primary">fmt</name>
    <name evidence="8" type="ORF">CMASS_05680</name>
</gene>
<dbReference type="SUPFAM" id="SSF53328">
    <property type="entry name" value="Formyltransferase"/>
    <property type="match status" value="1"/>
</dbReference>
<dbReference type="RefSeq" id="WP_022862051.1">
    <property type="nucleotide sequence ID" value="NZ_ATVG01000001.1"/>
</dbReference>
<dbReference type="GO" id="GO:0004479">
    <property type="term" value="F:methionyl-tRNA formyltransferase activity"/>
    <property type="evidence" value="ECO:0007669"/>
    <property type="project" value="UniProtKB-EC"/>
</dbReference>
<sequence>MRLVFAGTPEPAVVALEKLIASRHEVVGVLTRPDARVGRGRSLRPSPVKAVAEKHGIEVLTPNSLKPGTEDGQQVRQWLSGLAPDAIPVVAYGNLITPDLLGIAAHGWVNLHFSLLPAWRGAAPVQAAIAAGDTRTGATTFRIDEGLDTGDVLATLEEDIQPTDTADDLLTRLAYAGADLLVETMDGLEDGAITPRAQDEEGASYAPKIQKEDAHIDWSRSAADVDRQIRAYTPGPGAWTLACGKRFKVGPLAAVEDVPADAAHDLRPSGLRPGELDIGKHGVWVGTATTAVRLAWIQPPGKKMMNAADWARGFNPAQLSQGADADDSDNERVVFQ</sequence>
<evidence type="ECO:0000259" key="7">
    <source>
        <dbReference type="Pfam" id="PF02911"/>
    </source>
</evidence>
<evidence type="ECO:0000313" key="8">
    <source>
        <dbReference type="EMBL" id="WCZ32577.1"/>
    </source>
</evidence>
<protein>
    <recommendedName>
        <fullName evidence="2 5">Methionyl-tRNA formyltransferase</fullName>
        <ecNumber evidence="2 5">2.1.2.9</ecNumber>
    </recommendedName>
</protein>
<dbReference type="EC" id="2.1.2.9" evidence="2 5"/>